<gene>
    <name evidence="1" type="ORF">RGF97_30730</name>
</gene>
<evidence type="ECO:0008006" key="3">
    <source>
        <dbReference type="Google" id="ProtNLM"/>
    </source>
</evidence>
<evidence type="ECO:0000313" key="2">
    <source>
        <dbReference type="Proteomes" id="UP001250858"/>
    </source>
</evidence>
<dbReference type="RefSeq" id="WP_128977596.1">
    <property type="nucleotide sequence ID" value="NZ_CP133762.1"/>
</dbReference>
<sequence length="255" mass="26978">MNATEEDRLGPAEADVRNAKTTLVQLLARAGVYSGDAEELIGIVEAGALALAREELDALARDVPAGKGEPYTSGWGEGAAAVVGGLGVRAERILRQAVGAHEEEAEGSGAGRVPLPPVGRMELERAKVVVLPLYLSFSTVSDLDPEVSEQVLTAVLRTMTARERAGYADRLTRFAAAGHDRVERMYAEYGPGSPIAIHGRYSLLHSPASIAVLERLTTTPDALREEWDAAELPPAWLEGLSTAWTASGSADDLPA</sequence>
<dbReference type="Proteomes" id="UP001250858">
    <property type="component" value="Chromosome"/>
</dbReference>
<reference evidence="1 2" key="1">
    <citation type="submission" date="2023-09" db="EMBL/GenBank/DDBJ databases">
        <title>Complete genome of Streptomyces roseicoloratus T14.</title>
        <authorList>
            <person name="Bashizi T."/>
            <person name="Kim M.-J."/>
            <person name="Lee G."/>
            <person name="Tagele S.B."/>
            <person name="Shin J.-H."/>
        </authorList>
    </citation>
    <scope>NUCLEOTIDE SEQUENCE [LARGE SCALE GENOMIC DNA]</scope>
    <source>
        <strain evidence="1 2">T14</strain>
    </source>
</reference>
<evidence type="ECO:0000313" key="1">
    <source>
        <dbReference type="EMBL" id="WMX48296.1"/>
    </source>
</evidence>
<dbReference type="EMBL" id="CP133762">
    <property type="protein sequence ID" value="WMX48296.1"/>
    <property type="molecule type" value="Genomic_DNA"/>
</dbReference>
<name>A0ABY9S1J1_9ACTN</name>
<organism evidence="1 2">
    <name type="scientific">Streptomyces roseicoloratus</name>
    <dbReference type="NCBI Taxonomy" id="2508722"/>
    <lineage>
        <taxon>Bacteria</taxon>
        <taxon>Bacillati</taxon>
        <taxon>Actinomycetota</taxon>
        <taxon>Actinomycetes</taxon>
        <taxon>Kitasatosporales</taxon>
        <taxon>Streptomycetaceae</taxon>
        <taxon>Streptomyces</taxon>
    </lineage>
</organism>
<proteinExistence type="predicted"/>
<protein>
    <recommendedName>
        <fullName evidence="3">DUF222 domain-containing protein</fullName>
    </recommendedName>
</protein>
<keyword evidence="2" id="KW-1185">Reference proteome</keyword>
<accession>A0ABY9S1J1</accession>